<accession>A0AAV0AH64</accession>
<organism evidence="2 3">
    <name type="scientific">Phakopsora pachyrhizi</name>
    <name type="common">Asian soybean rust disease fungus</name>
    <dbReference type="NCBI Taxonomy" id="170000"/>
    <lineage>
        <taxon>Eukaryota</taxon>
        <taxon>Fungi</taxon>
        <taxon>Dikarya</taxon>
        <taxon>Basidiomycota</taxon>
        <taxon>Pucciniomycotina</taxon>
        <taxon>Pucciniomycetes</taxon>
        <taxon>Pucciniales</taxon>
        <taxon>Phakopsoraceae</taxon>
        <taxon>Phakopsora</taxon>
    </lineage>
</organism>
<dbReference type="Proteomes" id="UP001153365">
    <property type="component" value="Unassembled WGS sequence"/>
</dbReference>
<evidence type="ECO:0000313" key="3">
    <source>
        <dbReference type="Proteomes" id="UP001153365"/>
    </source>
</evidence>
<sequence>MKGWKGRLASAWISIKDQLCLLNVLLKDWLGFAGSINLNNTKIAWSGLVWSKSGLGLGRAEFSGSGLADLVWDWLTGFLLIDQGGLGQGQGRAELRGLAGSFGSLLIDQEGWGLQGLLWLINQFFGQSIKEDWGWGRQAVPGADRAGQS</sequence>
<dbReference type="EMBL" id="CALTRL010000203">
    <property type="protein sequence ID" value="CAH7667103.1"/>
    <property type="molecule type" value="Genomic_DNA"/>
</dbReference>
<protein>
    <submittedName>
        <fullName evidence="2">Uncharacterized protein</fullName>
    </submittedName>
</protein>
<evidence type="ECO:0000313" key="2">
    <source>
        <dbReference type="EMBL" id="CAH7667103.1"/>
    </source>
</evidence>
<keyword evidence="3" id="KW-1185">Reference proteome</keyword>
<dbReference type="AlphaFoldDB" id="A0AAV0AH64"/>
<comment type="caution">
    <text evidence="2">The sequence shown here is derived from an EMBL/GenBank/DDBJ whole genome shotgun (WGS) entry which is preliminary data.</text>
</comment>
<feature type="chain" id="PRO_5043762560" evidence="1">
    <location>
        <begin position="23"/>
        <end position="149"/>
    </location>
</feature>
<feature type="signal peptide" evidence="1">
    <location>
        <begin position="1"/>
        <end position="22"/>
    </location>
</feature>
<reference evidence="2" key="1">
    <citation type="submission" date="2022-06" db="EMBL/GenBank/DDBJ databases">
        <authorList>
            <consortium name="SYNGENTA / RWTH Aachen University"/>
        </authorList>
    </citation>
    <scope>NUCLEOTIDE SEQUENCE</scope>
</reference>
<gene>
    <name evidence="2" type="ORF">PPACK8108_LOCUS1488</name>
</gene>
<name>A0AAV0AH64_PHAPC</name>
<keyword evidence="1" id="KW-0732">Signal</keyword>
<evidence type="ECO:0000256" key="1">
    <source>
        <dbReference type="SAM" id="SignalP"/>
    </source>
</evidence>
<proteinExistence type="predicted"/>